<dbReference type="PANTHER" id="PTHR21666">
    <property type="entry name" value="PEPTIDASE-RELATED"/>
    <property type="match status" value="1"/>
</dbReference>
<evidence type="ECO:0000256" key="3">
    <source>
        <dbReference type="ARBA" id="ARBA00022723"/>
    </source>
</evidence>
<comment type="cofactor">
    <cofactor evidence="1">
        <name>Zn(2+)</name>
        <dbReference type="ChEBI" id="CHEBI:29105"/>
    </cofactor>
</comment>
<reference evidence="10 11" key="1">
    <citation type="submission" date="2019-07" db="EMBL/GenBank/DDBJ databases">
        <title>Whole genome shotgun sequence of Rhodospirillum oryzae NBRC 107573.</title>
        <authorList>
            <person name="Hosoyama A."/>
            <person name="Uohara A."/>
            <person name="Ohji S."/>
            <person name="Ichikawa N."/>
        </authorList>
    </citation>
    <scope>NUCLEOTIDE SEQUENCE [LARGE SCALE GENOMIC DNA]</scope>
    <source>
        <strain evidence="10 11">NBRC 107573</strain>
    </source>
</reference>
<comment type="caution">
    <text evidence="10">The sequence shown here is derived from an EMBL/GenBank/DDBJ whole genome shotgun (WGS) entry which is preliminary data.</text>
</comment>
<proteinExistence type="predicted"/>
<evidence type="ECO:0000313" key="10">
    <source>
        <dbReference type="EMBL" id="GEO81702.1"/>
    </source>
</evidence>
<evidence type="ECO:0000256" key="1">
    <source>
        <dbReference type="ARBA" id="ARBA00001947"/>
    </source>
</evidence>
<accession>A0A512H8D4</accession>
<keyword evidence="5" id="KW-0862">Zinc</keyword>
<feature type="coiled-coil region" evidence="7">
    <location>
        <begin position="234"/>
        <end position="294"/>
    </location>
</feature>
<evidence type="ECO:0000256" key="5">
    <source>
        <dbReference type="ARBA" id="ARBA00022833"/>
    </source>
</evidence>
<name>A0A512H8D4_9PROT</name>
<evidence type="ECO:0000256" key="6">
    <source>
        <dbReference type="ARBA" id="ARBA00023049"/>
    </source>
</evidence>
<dbReference type="Proteomes" id="UP000321567">
    <property type="component" value="Unassembled WGS sequence"/>
</dbReference>
<dbReference type="PANTHER" id="PTHR21666:SF288">
    <property type="entry name" value="CELL DIVISION PROTEIN YTFB"/>
    <property type="match status" value="1"/>
</dbReference>
<dbReference type="GO" id="GO:0004222">
    <property type="term" value="F:metalloendopeptidase activity"/>
    <property type="evidence" value="ECO:0007669"/>
    <property type="project" value="TreeGrafter"/>
</dbReference>
<keyword evidence="2" id="KW-0645">Protease</keyword>
<feature type="coiled-coil region" evidence="7">
    <location>
        <begin position="62"/>
        <end position="131"/>
    </location>
</feature>
<keyword evidence="6" id="KW-0482">Metalloprotease</keyword>
<evidence type="ECO:0000256" key="4">
    <source>
        <dbReference type="ARBA" id="ARBA00022801"/>
    </source>
</evidence>
<dbReference type="InterPro" id="IPR016047">
    <property type="entry name" value="M23ase_b-sheet_dom"/>
</dbReference>
<keyword evidence="4" id="KW-0378">Hydrolase</keyword>
<protein>
    <submittedName>
        <fullName evidence="10">Peptidase M23</fullName>
    </submittedName>
</protein>
<dbReference type="SUPFAM" id="SSF51261">
    <property type="entry name" value="Duplicated hybrid motif"/>
    <property type="match status" value="1"/>
</dbReference>
<dbReference type="InterPro" id="IPR050570">
    <property type="entry name" value="Cell_wall_metabolism_enzyme"/>
</dbReference>
<dbReference type="CDD" id="cd12797">
    <property type="entry name" value="M23_peptidase"/>
    <property type="match status" value="1"/>
</dbReference>
<keyword evidence="11" id="KW-1185">Reference proteome</keyword>
<dbReference type="GO" id="GO:0046872">
    <property type="term" value="F:metal ion binding"/>
    <property type="evidence" value="ECO:0007669"/>
    <property type="project" value="UniProtKB-KW"/>
</dbReference>
<gene>
    <name evidence="10" type="ORF">ROR02_18330</name>
</gene>
<keyword evidence="3" id="KW-0479">Metal-binding</keyword>
<feature type="region of interest" description="Disordered" evidence="8">
    <location>
        <begin position="1"/>
        <end position="24"/>
    </location>
</feature>
<dbReference type="AlphaFoldDB" id="A0A512H8D4"/>
<dbReference type="Pfam" id="PF01551">
    <property type="entry name" value="Peptidase_M23"/>
    <property type="match status" value="1"/>
</dbReference>
<dbReference type="InterPro" id="IPR011055">
    <property type="entry name" value="Dup_hybrid_motif"/>
</dbReference>
<evidence type="ECO:0000256" key="8">
    <source>
        <dbReference type="SAM" id="MobiDB-lite"/>
    </source>
</evidence>
<sequence length="464" mass="49703">MNNTPFRASRVRRALGDSPGARGGRVAPARAWRALALAALVAAGTGLAANGVGAADPSPSDLEEVERALQREKAERARLEREAASTEKELAGLGQKLAAAAKRVQDQEETLSALEAHLAGLNREEESLRAALARRDEQIVHVLTAVQRLAWRPSEALLVQPAPPADTVRVAILLRQAIPRIRENAQALAGQLVALHNIDTAIRAQRAQIRATSDALRAEHTGLQALSREKQSMIRDLRARGQAAEERSSQLAREAQDMRDLLARLEAEKKAREEEEARARKAEEERRLAEAQERARARAALATRAKPETPVASIETPAPRPSGHETGFERARGAMPFPARGRVVNTYGEHLSLGGVSRGLRIATRSGAQVVTPHDGTIAFAGPFRGYGNLLIIDHGGGYHTLLAGLGRIDGVVGQRLTAGEPVGTMPVADGSGDAPTLYVELRRKGQPINPLPWLTASKGNASG</sequence>
<keyword evidence="7" id="KW-0175">Coiled coil</keyword>
<dbReference type="Gene3D" id="2.70.70.10">
    <property type="entry name" value="Glucose Permease (Domain IIA)"/>
    <property type="match status" value="1"/>
</dbReference>
<evidence type="ECO:0000313" key="11">
    <source>
        <dbReference type="Proteomes" id="UP000321567"/>
    </source>
</evidence>
<feature type="domain" description="M23ase beta-sheet core" evidence="9">
    <location>
        <begin position="357"/>
        <end position="451"/>
    </location>
</feature>
<dbReference type="EMBL" id="BJZO01000045">
    <property type="protein sequence ID" value="GEO81702.1"/>
    <property type="molecule type" value="Genomic_DNA"/>
</dbReference>
<evidence type="ECO:0000256" key="7">
    <source>
        <dbReference type="SAM" id="Coils"/>
    </source>
</evidence>
<evidence type="ECO:0000256" key="2">
    <source>
        <dbReference type="ARBA" id="ARBA00022670"/>
    </source>
</evidence>
<dbReference type="GO" id="GO:0006508">
    <property type="term" value="P:proteolysis"/>
    <property type="evidence" value="ECO:0007669"/>
    <property type="project" value="UniProtKB-KW"/>
</dbReference>
<feature type="region of interest" description="Disordered" evidence="8">
    <location>
        <begin position="300"/>
        <end position="327"/>
    </location>
</feature>
<evidence type="ECO:0000259" key="9">
    <source>
        <dbReference type="Pfam" id="PF01551"/>
    </source>
</evidence>
<organism evidence="10 11">
    <name type="scientific">Pararhodospirillum oryzae</name>
    <dbReference type="NCBI Taxonomy" id="478448"/>
    <lineage>
        <taxon>Bacteria</taxon>
        <taxon>Pseudomonadati</taxon>
        <taxon>Pseudomonadota</taxon>
        <taxon>Alphaproteobacteria</taxon>
        <taxon>Rhodospirillales</taxon>
        <taxon>Rhodospirillaceae</taxon>
        <taxon>Pararhodospirillum</taxon>
    </lineage>
</organism>